<reference evidence="4 5" key="1">
    <citation type="submission" date="2020-08" db="EMBL/GenBank/DDBJ databases">
        <title>Genome public.</title>
        <authorList>
            <person name="Liu C."/>
            <person name="Sun Q."/>
        </authorList>
    </citation>
    <scope>NUCLEOTIDE SEQUENCE [LARGE SCALE GENOMIC DNA]</scope>
    <source>
        <strain evidence="4 5">NSJ-27</strain>
    </source>
</reference>
<name>A0ABR7IT04_9CLOT</name>
<dbReference type="InterPro" id="IPR050625">
    <property type="entry name" value="ParA/MinD_ATPase"/>
</dbReference>
<keyword evidence="5" id="KW-1185">Reference proteome</keyword>
<dbReference type="RefSeq" id="WP_069987858.1">
    <property type="nucleotide sequence ID" value="NZ_JACOQK010000001.1"/>
</dbReference>
<evidence type="ECO:0000313" key="5">
    <source>
        <dbReference type="Proteomes" id="UP000649151"/>
    </source>
</evidence>
<dbReference type="PANTHER" id="PTHR43384:SF6">
    <property type="entry name" value="SEPTUM SITE-DETERMINING PROTEIN MIND HOMOLOG, CHLOROPLASTIC"/>
    <property type="match status" value="1"/>
</dbReference>
<gene>
    <name evidence="4" type="ORF">H8Z77_09615</name>
</gene>
<dbReference type="EMBL" id="JACOQK010000001">
    <property type="protein sequence ID" value="MBC5788270.1"/>
    <property type="molecule type" value="Genomic_DNA"/>
</dbReference>
<keyword evidence="1" id="KW-0547">Nucleotide-binding</keyword>
<sequence>MSKVISVTSGKGGVGKSSFSCLLGRALAAKGKATVILELDCGLRGLDIMLGVSDSVYDFNDILHGRCSIKDAVNYVPDCKNLSLINAPSQFERFPTKEEVSAICSALKTKYDFVIIDTTAGYGLTDALATVSDTILLLVTPDPICVRDAAIVAAVLRKNKAAELRLIINKVSKEALKKDMVPDLDAVIDGVGVQLLGVVKDQQDIWYSTAKGLPLSTGSLSERTFQAIAKRLTGEHTPLVVQ</sequence>
<dbReference type="InterPro" id="IPR027417">
    <property type="entry name" value="P-loop_NTPase"/>
</dbReference>
<dbReference type="Gene3D" id="3.40.50.300">
    <property type="entry name" value="P-loop containing nucleotide triphosphate hydrolases"/>
    <property type="match status" value="1"/>
</dbReference>
<feature type="domain" description="CobQ/CobB/MinD/ParA nucleotide binding" evidence="3">
    <location>
        <begin position="5"/>
        <end position="214"/>
    </location>
</feature>
<dbReference type="Pfam" id="PF01656">
    <property type="entry name" value="CbiA"/>
    <property type="match status" value="1"/>
</dbReference>
<dbReference type="SUPFAM" id="SSF52540">
    <property type="entry name" value="P-loop containing nucleoside triphosphate hydrolases"/>
    <property type="match status" value="1"/>
</dbReference>
<dbReference type="PANTHER" id="PTHR43384">
    <property type="entry name" value="SEPTUM SITE-DETERMINING PROTEIN MIND HOMOLOG, CHLOROPLASTIC-RELATED"/>
    <property type="match status" value="1"/>
</dbReference>
<proteinExistence type="predicted"/>
<keyword evidence="2" id="KW-0067">ATP-binding</keyword>
<evidence type="ECO:0000256" key="2">
    <source>
        <dbReference type="ARBA" id="ARBA00022840"/>
    </source>
</evidence>
<dbReference type="Proteomes" id="UP000649151">
    <property type="component" value="Unassembled WGS sequence"/>
</dbReference>
<organism evidence="4 5">
    <name type="scientific">Clostridium facile</name>
    <dbReference type="NCBI Taxonomy" id="2763035"/>
    <lineage>
        <taxon>Bacteria</taxon>
        <taxon>Bacillati</taxon>
        <taxon>Bacillota</taxon>
        <taxon>Clostridia</taxon>
        <taxon>Eubacteriales</taxon>
        <taxon>Clostridiaceae</taxon>
        <taxon>Clostridium</taxon>
    </lineage>
</organism>
<protein>
    <submittedName>
        <fullName evidence="4">AAA family ATPase</fullName>
    </submittedName>
</protein>
<accession>A0ABR7IT04</accession>
<comment type="caution">
    <text evidence="4">The sequence shown here is derived from an EMBL/GenBank/DDBJ whole genome shotgun (WGS) entry which is preliminary data.</text>
</comment>
<evidence type="ECO:0000256" key="1">
    <source>
        <dbReference type="ARBA" id="ARBA00022741"/>
    </source>
</evidence>
<dbReference type="InterPro" id="IPR002586">
    <property type="entry name" value="CobQ/CobB/MinD/ParA_Nub-bd_dom"/>
</dbReference>
<evidence type="ECO:0000259" key="3">
    <source>
        <dbReference type="Pfam" id="PF01656"/>
    </source>
</evidence>
<evidence type="ECO:0000313" key="4">
    <source>
        <dbReference type="EMBL" id="MBC5788270.1"/>
    </source>
</evidence>